<dbReference type="PANTHER" id="PTHR43586">
    <property type="entry name" value="CYSTEINE DESULFURASE"/>
    <property type="match status" value="1"/>
</dbReference>
<dbReference type="EMBL" id="CP006775">
    <property type="protein sequence ID" value="AHD03629.1"/>
    <property type="molecule type" value="Genomic_DNA"/>
</dbReference>
<dbReference type="Proteomes" id="UP000018780">
    <property type="component" value="Plasmid unnamed2"/>
</dbReference>
<dbReference type="InterPro" id="IPR015424">
    <property type="entry name" value="PyrdxlP-dep_Trfase"/>
</dbReference>
<dbReference type="InterPro" id="IPR015422">
    <property type="entry name" value="PyrdxlP-dep_Trfase_small"/>
</dbReference>
<dbReference type="InterPro" id="IPR015421">
    <property type="entry name" value="PyrdxlP-dep_Trfase_major"/>
</dbReference>
<dbReference type="Gene3D" id="3.40.640.10">
    <property type="entry name" value="Type I PLP-dependent aspartate aminotransferase-like (Major domain)"/>
    <property type="match status" value="1"/>
</dbReference>
<keyword evidence="4" id="KW-1185">Reference proteome</keyword>
<reference evidence="3 4" key="1">
    <citation type="submission" date="2013-09" db="EMBL/GenBank/DDBJ databases">
        <authorList>
            <consortium name="DOE Joint Genome Institute"/>
            <person name="Klenk H.-P."/>
            <person name="Huntemann M."/>
            <person name="Han J."/>
            <person name="Chen A."/>
            <person name="Kyrpides N."/>
            <person name="Mavromatis K."/>
            <person name="Markowitz V."/>
            <person name="Palaniappan K."/>
            <person name="Ivanova N."/>
            <person name="Schaumberg A."/>
            <person name="Pati A."/>
            <person name="Liolios K."/>
            <person name="Nordberg H.P."/>
            <person name="Cantor M.N."/>
            <person name="Hua S.X."/>
            <person name="Woyke T."/>
        </authorList>
    </citation>
    <scope>NUCLEOTIDE SEQUENCE [LARGE SCALE GENOMIC DNA]</scope>
    <source>
        <strain evidence="3 4">DSM 14336</strain>
        <plasmid evidence="4">2</plasmid>
    </source>
</reference>
<dbReference type="HOGENOM" id="CLU_003433_2_1_5"/>
<dbReference type="AlphaFoldDB" id="V9W0U5"/>
<dbReference type="KEGG" id="lmd:METH_22635"/>
<evidence type="ECO:0000259" key="2">
    <source>
        <dbReference type="Pfam" id="PF00266"/>
    </source>
</evidence>
<dbReference type="Gene3D" id="3.90.1150.10">
    <property type="entry name" value="Aspartate Aminotransferase, domain 1"/>
    <property type="match status" value="1"/>
</dbReference>
<dbReference type="RefSeq" id="WP_024092426.1">
    <property type="nucleotide sequence ID" value="NC_023136.1"/>
</dbReference>
<dbReference type="InterPro" id="IPR000192">
    <property type="entry name" value="Aminotrans_V_dom"/>
</dbReference>
<proteinExistence type="predicted"/>
<protein>
    <recommendedName>
        <fullName evidence="2">Aminotransferase class V domain-containing protein</fullName>
    </recommendedName>
</protein>
<accession>V9W0U5</accession>
<evidence type="ECO:0000313" key="4">
    <source>
        <dbReference type="Proteomes" id="UP000018780"/>
    </source>
</evidence>
<dbReference type="SUPFAM" id="SSF53383">
    <property type="entry name" value="PLP-dependent transferases"/>
    <property type="match status" value="1"/>
</dbReference>
<dbReference type="PATRIC" id="fig|999552.6.peg.4475"/>
<evidence type="ECO:0000313" key="3">
    <source>
        <dbReference type="EMBL" id="AHD03629.1"/>
    </source>
</evidence>
<keyword evidence="1" id="KW-0663">Pyridoxal phosphate</keyword>
<gene>
    <name evidence="3" type="ORF">METH_22635</name>
</gene>
<geneLocation type="plasmid" evidence="4">
    <name>2</name>
</geneLocation>
<keyword evidence="3" id="KW-0614">Plasmid</keyword>
<dbReference type="OrthoDB" id="9804366at2"/>
<dbReference type="PANTHER" id="PTHR43586:SF15">
    <property type="entry name" value="BLR3095 PROTEIN"/>
    <property type="match status" value="1"/>
</dbReference>
<sequence length="382" mass="42294">MAIIPSQRHLFDIPADLAYLNCSYNTPLLVKAGKALVEGALSKCRPWERKPNHFFDDAEAFRAAAGRAFGVSADNIAVTPSASYGASTAARILEEHLTDDHEIIVLDEAFPSNYLPWQRLGQVTGAKFVVVPTPSDFDWTQAVLDRITPKTKLLALPNCHWTNGTLLDLDRIAEAARSVGSYFILEVTQSLGAKPIDIDTLKPDFLISAGYKWLLCPYGLSLFYADPKWHEARPLEETWLSRAEADVFENLIKYNDQYQLGARRFEMGQKNIPSVLPGGVVALEQIAEWGVANIAETLEGINDRIAAILEPYGFVPVSKEVRSPNILGAGLEGGIPETLLPTLAERKVYLSRRGNSLRFAPYLHVTDNDLDRLSEALKAAFR</sequence>
<name>V9W0U5_9RHOB</name>
<dbReference type="Pfam" id="PF00266">
    <property type="entry name" value="Aminotran_5"/>
    <property type="match status" value="1"/>
</dbReference>
<organism evidence="3 4">
    <name type="scientific">Leisingera methylohalidivorans DSM 14336</name>
    <dbReference type="NCBI Taxonomy" id="999552"/>
    <lineage>
        <taxon>Bacteria</taxon>
        <taxon>Pseudomonadati</taxon>
        <taxon>Pseudomonadota</taxon>
        <taxon>Alphaproteobacteria</taxon>
        <taxon>Rhodobacterales</taxon>
        <taxon>Roseobacteraceae</taxon>
        <taxon>Leisingera</taxon>
    </lineage>
</organism>
<evidence type="ECO:0000256" key="1">
    <source>
        <dbReference type="ARBA" id="ARBA00022898"/>
    </source>
</evidence>
<feature type="domain" description="Aminotransferase class V" evidence="2">
    <location>
        <begin position="55"/>
        <end position="354"/>
    </location>
</feature>